<proteinExistence type="predicted"/>
<comment type="caution">
    <text evidence="1">The sequence shown here is derived from an EMBL/GenBank/DDBJ whole genome shotgun (WGS) entry which is preliminary data.</text>
</comment>
<keyword evidence="2" id="KW-1185">Reference proteome</keyword>
<evidence type="ECO:0000313" key="1">
    <source>
        <dbReference type="EMBL" id="GIY66421.1"/>
    </source>
</evidence>
<dbReference type="AlphaFoldDB" id="A0AAV4V901"/>
<name>A0AAV4V901_CAEEX</name>
<accession>A0AAV4V901</accession>
<dbReference type="EMBL" id="BPLR01014117">
    <property type="protein sequence ID" value="GIY66421.1"/>
    <property type="molecule type" value="Genomic_DNA"/>
</dbReference>
<organism evidence="1 2">
    <name type="scientific">Caerostris extrusa</name>
    <name type="common">Bark spider</name>
    <name type="synonym">Caerostris bankana</name>
    <dbReference type="NCBI Taxonomy" id="172846"/>
    <lineage>
        <taxon>Eukaryota</taxon>
        <taxon>Metazoa</taxon>
        <taxon>Ecdysozoa</taxon>
        <taxon>Arthropoda</taxon>
        <taxon>Chelicerata</taxon>
        <taxon>Arachnida</taxon>
        <taxon>Araneae</taxon>
        <taxon>Araneomorphae</taxon>
        <taxon>Entelegynae</taxon>
        <taxon>Araneoidea</taxon>
        <taxon>Araneidae</taxon>
        <taxon>Caerostris</taxon>
    </lineage>
</organism>
<dbReference type="Proteomes" id="UP001054945">
    <property type="component" value="Unassembled WGS sequence"/>
</dbReference>
<gene>
    <name evidence="1" type="ORF">CEXT_528461</name>
</gene>
<protein>
    <submittedName>
        <fullName evidence="1">Uncharacterized protein</fullName>
    </submittedName>
</protein>
<sequence length="192" mass="20770">MAKVIVLDIVLHKGIRMSGAEAMGQNSAQEAFSASLKETRPRAKTARWNIHPTDSKEELACAISPFSAFGAIALREDSSILKLGLLSAKWAIRKTGGLGAKTARWNIHPADSTKEKLECAIFPFPAIGAIALREDLCILKLGLLSAKWAIRKSGGGGKKTVVAVDADHFYSFICAVKRFKKKCNLGSNFIDN</sequence>
<evidence type="ECO:0000313" key="2">
    <source>
        <dbReference type="Proteomes" id="UP001054945"/>
    </source>
</evidence>
<reference evidence="1 2" key="1">
    <citation type="submission" date="2021-06" db="EMBL/GenBank/DDBJ databases">
        <title>Caerostris extrusa draft genome.</title>
        <authorList>
            <person name="Kono N."/>
            <person name="Arakawa K."/>
        </authorList>
    </citation>
    <scope>NUCLEOTIDE SEQUENCE [LARGE SCALE GENOMIC DNA]</scope>
</reference>